<evidence type="ECO:0000256" key="2">
    <source>
        <dbReference type="ARBA" id="ARBA00022516"/>
    </source>
</evidence>
<comment type="function">
    <text evidence="7">Carrier of the growing fatty acid chain in fatty acid biosynthesis.</text>
</comment>
<evidence type="ECO:0000256" key="5">
    <source>
        <dbReference type="ARBA" id="ARBA00023098"/>
    </source>
</evidence>
<sequence length="74" mass="8417">MNAFETIKKELEPKLKGKELTLESNFKDLGLDSLDLVDLVYQFEEELGVQFEDEELAGLKTVQDVVNLIESKQA</sequence>
<evidence type="ECO:0000259" key="8">
    <source>
        <dbReference type="PROSITE" id="PS50075"/>
    </source>
</evidence>
<dbReference type="SUPFAM" id="SSF47336">
    <property type="entry name" value="ACP-like"/>
    <property type="match status" value="1"/>
</dbReference>
<dbReference type="HAMAP" id="MF_01217">
    <property type="entry name" value="Acyl_carrier"/>
    <property type="match status" value="1"/>
</dbReference>
<evidence type="ECO:0000313" key="10">
    <source>
        <dbReference type="Proteomes" id="UP000824175"/>
    </source>
</evidence>
<keyword evidence="1 7" id="KW-0596">Phosphopantetheine</keyword>
<comment type="caution">
    <text evidence="9">The sequence shown here is derived from an EMBL/GenBank/DDBJ whole genome shotgun (WGS) entry which is preliminary data.</text>
</comment>
<dbReference type="GO" id="GO:0000036">
    <property type="term" value="F:acyl carrier activity"/>
    <property type="evidence" value="ECO:0007669"/>
    <property type="project" value="UniProtKB-UniRule"/>
</dbReference>
<keyword evidence="6 7" id="KW-0275">Fatty acid biosynthesis</keyword>
<dbReference type="InterPro" id="IPR009081">
    <property type="entry name" value="PP-bd_ACP"/>
</dbReference>
<comment type="pathway">
    <text evidence="7">Lipid metabolism; fatty acid biosynthesis.</text>
</comment>
<dbReference type="PROSITE" id="PS50075">
    <property type="entry name" value="CARRIER"/>
    <property type="match status" value="1"/>
</dbReference>
<dbReference type="GO" id="GO:0005829">
    <property type="term" value="C:cytosol"/>
    <property type="evidence" value="ECO:0007669"/>
    <property type="project" value="TreeGrafter"/>
</dbReference>
<evidence type="ECO:0000256" key="6">
    <source>
        <dbReference type="ARBA" id="ARBA00023160"/>
    </source>
</evidence>
<dbReference type="GO" id="GO:0000035">
    <property type="term" value="F:acyl binding"/>
    <property type="evidence" value="ECO:0007669"/>
    <property type="project" value="TreeGrafter"/>
</dbReference>
<evidence type="ECO:0000256" key="7">
    <source>
        <dbReference type="HAMAP-Rule" id="MF_01217"/>
    </source>
</evidence>
<comment type="similarity">
    <text evidence="7">Belongs to the acyl carrier protein (ACP) family.</text>
</comment>
<protein>
    <recommendedName>
        <fullName evidence="7">Acyl carrier protein</fullName>
        <shortName evidence="7">ACP</shortName>
    </recommendedName>
</protein>
<keyword evidence="7" id="KW-0963">Cytoplasm</keyword>
<keyword evidence="5 7" id="KW-0443">Lipid metabolism</keyword>
<dbReference type="AlphaFoldDB" id="A0A9D1KZZ0"/>
<comment type="PTM">
    <text evidence="7">4'-phosphopantetheine is transferred from CoA to a specific serine of apo-ACP by AcpS. This modification is essential for activity because fatty acids are bound in thioester linkage to the sulfhydryl of the prosthetic group.</text>
</comment>
<feature type="modified residue" description="O-(pantetheine 4'-phosphoryl)serine" evidence="7">
    <location>
        <position position="33"/>
    </location>
</feature>
<dbReference type="PANTHER" id="PTHR20863:SF76">
    <property type="entry name" value="CARRIER DOMAIN-CONTAINING PROTEIN"/>
    <property type="match status" value="1"/>
</dbReference>
<gene>
    <name evidence="7" type="primary">acpP</name>
    <name evidence="9" type="ORF">IAD15_03910</name>
</gene>
<dbReference type="PANTHER" id="PTHR20863">
    <property type="entry name" value="ACYL CARRIER PROTEIN"/>
    <property type="match status" value="1"/>
</dbReference>
<keyword evidence="2 7" id="KW-0444">Lipid biosynthesis</keyword>
<evidence type="ECO:0000256" key="4">
    <source>
        <dbReference type="ARBA" id="ARBA00022832"/>
    </source>
</evidence>
<dbReference type="EMBL" id="DVMJ01000030">
    <property type="protein sequence ID" value="HIU13195.1"/>
    <property type="molecule type" value="Genomic_DNA"/>
</dbReference>
<keyword evidence="3 7" id="KW-0597">Phosphoprotein</keyword>
<evidence type="ECO:0000313" key="9">
    <source>
        <dbReference type="EMBL" id="HIU13195.1"/>
    </source>
</evidence>
<dbReference type="Gene3D" id="1.10.1200.10">
    <property type="entry name" value="ACP-like"/>
    <property type="match status" value="1"/>
</dbReference>
<organism evidence="9 10">
    <name type="scientific">Candidatus Fimiplasma intestinipullorum</name>
    <dbReference type="NCBI Taxonomy" id="2840825"/>
    <lineage>
        <taxon>Bacteria</taxon>
        <taxon>Bacillati</taxon>
        <taxon>Bacillota</taxon>
        <taxon>Clostridia</taxon>
        <taxon>Eubacteriales</taxon>
        <taxon>Candidatus Fimiplasma</taxon>
    </lineage>
</organism>
<dbReference type="GO" id="GO:0009245">
    <property type="term" value="P:lipid A biosynthetic process"/>
    <property type="evidence" value="ECO:0007669"/>
    <property type="project" value="TreeGrafter"/>
</dbReference>
<dbReference type="InterPro" id="IPR003231">
    <property type="entry name" value="ACP"/>
</dbReference>
<dbReference type="Pfam" id="PF00550">
    <property type="entry name" value="PP-binding"/>
    <property type="match status" value="1"/>
</dbReference>
<feature type="domain" description="Carrier" evidence="8">
    <location>
        <begin position="1"/>
        <end position="73"/>
    </location>
</feature>
<dbReference type="GO" id="GO:0016020">
    <property type="term" value="C:membrane"/>
    <property type="evidence" value="ECO:0007669"/>
    <property type="project" value="GOC"/>
</dbReference>
<dbReference type="InterPro" id="IPR036736">
    <property type="entry name" value="ACP-like_sf"/>
</dbReference>
<evidence type="ECO:0000256" key="1">
    <source>
        <dbReference type="ARBA" id="ARBA00022450"/>
    </source>
</evidence>
<evidence type="ECO:0000256" key="3">
    <source>
        <dbReference type="ARBA" id="ARBA00022553"/>
    </source>
</evidence>
<accession>A0A9D1KZZ0</accession>
<proteinExistence type="inferred from homology"/>
<name>A0A9D1KZZ0_9FIRM</name>
<dbReference type="Proteomes" id="UP000824175">
    <property type="component" value="Unassembled WGS sequence"/>
</dbReference>
<reference evidence="9" key="2">
    <citation type="journal article" date="2021" name="PeerJ">
        <title>Extensive microbial diversity within the chicken gut microbiome revealed by metagenomics and culture.</title>
        <authorList>
            <person name="Gilroy R."/>
            <person name="Ravi A."/>
            <person name="Getino M."/>
            <person name="Pursley I."/>
            <person name="Horton D.L."/>
            <person name="Alikhan N.F."/>
            <person name="Baker D."/>
            <person name="Gharbi K."/>
            <person name="Hall N."/>
            <person name="Watson M."/>
            <person name="Adriaenssens E.M."/>
            <person name="Foster-Nyarko E."/>
            <person name="Jarju S."/>
            <person name="Secka A."/>
            <person name="Antonio M."/>
            <person name="Oren A."/>
            <person name="Chaudhuri R.R."/>
            <person name="La Ragione R."/>
            <person name="Hildebrand F."/>
            <person name="Pallen M.J."/>
        </authorList>
    </citation>
    <scope>NUCLEOTIDE SEQUENCE</scope>
    <source>
        <strain evidence="9">CHK195-11698</strain>
    </source>
</reference>
<keyword evidence="4 7" id="KW-0276">Fatty acid metabolism</keyword>
<reference evidence="9" key="1">
    <citation type="submission" date="2020-10" db="EMBL/GenBank/DDBJ databases">
        <authorList>
            <person name="Gilroy R."/>
        </authorList>
    </citation>
    <scope>NUCLEOTIDE SEQUENCE</scope>
    <source>
        <strain evidence="9">CHK195-11698</strain>
    </source>
</reference>
<comment type="subcellular location">
    <subcellularLocation>
        <location evidence="7">Cytoplasm</location>
    </subcellularLocation>
</comment>